<accession>A0ABT0K0T5</accession>
<feature type="region of interest" description="Disordered" evidence="5">
    <location>
        <begin position="193"/>
        <end position="213"/>
    </location>
</feature>
<evidence type="ECO:0000256" key="1">
    <source>
        <dbReference type="ARBA" id="ARBA00023015"/>
    </source>
</evidence>
<dbReference type="InterPro" id="IPR036271">
    <property type="entry name" value="Tet_transcr_reg_TetR-rel_C_sf"/>
</dbReference>
<dbReference type="InterPro" id="IPR001647">
    <property type="entry name" value="HTH_TetR"/>
</dbReference>
<keyword evidence="8" id="KW-1185">Reference proteome</keyword>
<dbReference type="InterPro" id="IPR009057">
    <property type="entry name" value="Homeodomain-like_sf"/>
</dbReference>
<feature type="domain" description="HTH tetR-type" evidence="6">
    <location>
        <begin position="1"/>
        <end position="60"/>
    </location>
</feature>
<dbReference type="PANTHER" id="PTHR30055">
    <property type="entry name" value="HTH-TYPE TRANSCRIPTIONAL REGULATOR RUTR"/>
    <property type="match status" value="1"/>
</dbReference>
<keyword evidence="1" id="KW-0805">Transcription regulation</keyword>
<gene>
    <name evidence="7" type="ORF">MXD59_15430</name>
</gene>
<evidence type="ECO:0000313" key="7">
    <source>
        <dbReference type="EMBL" id="MCK9877149.1"/>
    </source>
</evidence>
<dbReference type="InterPro" id="IPR050109">
    <property type="entry name" value="HTH-type_TetR-like_transc_reg"/>
</dbReference>
<evidence type="ECO:0000256" key="5">
    <source>
        <dbReference type="SAM" id="MobiDB-lite"/>
    </source>
</evidence>
<name>A0ABT0K0T5_9ACTN</name>
<dbReference type="Gene3D" id="1.10.10.60">
    <property type="entry name" value="Homeodomain-like"/>
    <property type="match status" value="1"/>
</dbReference>
<reference evidence="7 8" key="1">
    <citation type="submission" date="2022-04" db="EMBL/GenBank/DDBJ databases">
        <title>Genome diversity in the genus Frankia.</title>
        <authorList>
            <person name="Carlos-Shanley C."/>
            <person name="Hahn D."/>
        </authorList>
    </citation>
    <scope>NUCLEOTIDE SEQUENCE [LARGE SCALE GENOMIC DNA]</scope>
    <source>
        <strain evidence="7 8">Ag45/Mut15</strain>
    </source>
</reference>
<protein>
    <submittedName>
        <fullName evidence="7">TetR/AcrR family transcriptional regulator</fullName>
    </submittedName>
</protein>
<dbReference type="PANTHER" id="PTHR30055:SF234">
    <property type="entry name" value="HTH-TYPE TRANSCRIPTIONAL REGULATOR BETI"/>
    <property type="match status" value="1"/>
</dbReference>
<dbReference type="EMBL" id="JALKFT010000014">
    <property type="protein sequence ID" value="MCK9877149.1"/>
    <property type="molecule type" value="Genomic_DNA"/>
</dbReference>
<feature type="DNA-binding region" description="H-T-H motif" evidence="4">
    <location>
        <begin position="23"/>
        <end position="42"/>
    </location>
</feature>
<organism evidence="7 8">
    <name type="scientific">Frankia umida</name>
    <dbReference type="NCBI Taxonomy" id="573489"/>
    <lineage>
        <taxon>Bacteria</taxon>
        <taxon>Bacillati</taxon>
        <taxon>Actinomycetota</taxon>
        <taxon>Actinomycetes</taxon>
        <taxon>Frankiales</taxon>
        <taxon>Frankiaceae</taxon>
        <taxon>Frankia</taxon>
    </lineage>
</organism>
<dbReference type="Proteomes" id="UP001201873">
    <property type="component" value="Unassembled WGS sequence"/>
</dbReference>
<dbReference type="RefSeq" id="WP_248825433.1">
    <property type="nucleotide sequence ID" value="NZ_JALKFT010000014.1"/>
</dbReference>
<evidence type="ECO:0000313" key="8">
    <source>
        <dbReference type="Proteomes" id="UP001201873"/>
    </source>
</evidence>
<proteinExistence type="predicted"/>
<evidence type="ECO:0000256" key="2">
    <source>
        <dbReference type="ARBA" id="ARBA00023125"/>
    </source>
</evidence>
<dbReference type="Pfam" id="PF00440">
    <property type="entry name" value="TetR_N"/>
    <property type="match status" value="1"/>
</dbReference>
<dbReference type="PROSITE" id="PS50977">
    <property type="entry name" value="HTH_TETR_2"/>
    <property type="match status" value="1"/>
</dbReference>
<keyword evidence="2 4" id="KW-0238">DNA-binding</keyword>
<sequence length="213" mass="23270">MEQIKAIVAAARTLTEHGDGSFTMQELVKESGIGMQTFYRYFESKDHVLLAVYEQLVVEQATWHERATAEISDPVDRLHHHIVATLALLDSPGAATAGGRFLSGERWRLHQHYPTESVQARWAFADLVSREIKAAEATGQLPVGSAQRSADLITRLVESVYHHCSYAPRAESGRQIGEQVWAFCLSALHGAAPARPTDAQGGETPAGDPRGGE</sequence>
<evidence type="ECO:0000259" key="6">
    <source>
        <dbReference type="PROSITE" id="PS50977"/>
    </source>
</evidence>
<keyword evidence="3" id="KW-0804">Transcription</keyword>
<dbReference type="SUPFAM" id="SSF48498">
    <property type="entry name" value="Tetracyclin repressor-like, C-terminal domain"/>
    <property type="match status" value="1"/>
</dbReference>
<dbReference type="SUPFAM" id="SSF46689">
    <property type="entry name" value="Homeodomain-like"/>
    <property type="match status" value="1"/>
</dbReference>
<dbReference type="Gene3D" id="1.10.357.10">
    <property type="entry name" value="Tetracycline Repressor, domain 2"/>
    <property type="match status" value="1"/>
</dbReference>
<evidence type="ECO:0000256" key="3">
    <source>
        <dbReference type="ARBA" id="ARBA00023163"/>
    </source>
</evidence>
<comment type="caution">
    <text evidence="7">The sequence shown here is derived from an EMBL/GenBank/DDBJ whole genome shotgun (WGS) entry which is preliminary data.</text>
</comment>
<evidence type="ECO:0000256" key="4">
    <source>
        <dbReference type="PROSITE-ProRule" id="PRU00335"/>
    </source>
</evidence>